<comment type="caution">
    <text evidence="2">The sequence shown here is derived from an EMBL/GenBank/DDBJ whole genome shotgun (WGS) entry which is preliminary data.</text>
</comment>
<reference evidence="2 3" key="1">
    <citation type="submission" date="2019-11" db="EMBL/GenBank/DDBJ databases">
        <title>Characterisation of Fundicoccus ignavus gen. nov. sp. nov., a novel genus of the family Aerococcaceae from bulk tank milk.</title>
        <authorList>
            <person name="Siebert A."/>
            <person name="Huptas C."/>
            <person name="Wenning M."/>
            <person name="Scherer S."/>
            <person name="Doll E.V."/>
        </authorList>
    </citation>
    <scope>NUCLEOTIDE SEQUENCE [LARGE SCALE GENOMIC DNA]</scope>
    <source>
        <strain evidence="2 3">DSM 109652</strain>
    </source>
</reference>
<organism evidence="2 3">
    <name type="scientific">Fundicoccus ignavus</name>
    <dbReference type="NCBI Taxonomy" id="2664442"/>
    <lineage>
        <taxon>Bacteria</taxon>
        <taxon>Bacillati</taxon>
        <taxon>Bacillota</taxon>
        <taxon>Bacilli</taxon>
        <taxon>Lactobacillales</taxon>
        <taxon>Aerococcaceae</taxon>
        <taxon>Fundicoccus</taxon>
    </lineage>
</organism>
<dbReference type="EMBL" id="WJQT01000010">
    <property type="protein sequence ID" value="MRJ47505.1"/>
    <property type="molecule type" value="Genomic_DNA"/>
</dbReference>
<keyword evidence="1" id="KW-0812">Transmembrane</keyword>
<evidence type="ECO:0000313" key="2">
    <source>
        <dbReference type="EMBL" id="MRJ47505.1"/>
    </source>
</evidence>
<evidence type="ECO:0000256" key="1">
    <source>
        <dbReference type="SAM" id="Phobius"/>
    </source>
</evidence>
<name>A0A844CIJ6_9LACT</name>
<dbReference type="Proteomes" id="UP000440066">
    <property type="component" value="Unassembled WGS sequence"/>
</dbReference>
<feature type="transmembrane region" description="Helical" evidence="1">
    <location>
        <begin position="27"/>
        <end position="48"/>
    </location>
</feature>
<evidence type="ECO:0000313" key="3">
    <source>
        <dbReference type="Proteomes" id="UP000440066"/>
    </source>
</evidence>
<feature type="transmembrane region" description="Helical" evidence="1">
    <location>
        <begin position="54"/>
        <end position="76"/>
    </location>
</feature>
<protein>
    <submittedName>
        <fullName evidence="2">Uncharacterized protein</fullName>
    </submittedName>
</protein>
<gene>
    <name evidence="2" type="ORF">GF867_08005</name>
</gene>
<keyword evidence="1" id="KW-1133">Transmembrane helix</keyword>
<accession>A0A844CIJ6</accession>
<keyword evidence="1" id="KW-0472">Membrane</keyword>
<dbReference type="AlphaFoldDB" id="A0A844CIJ6"/>
<sequence>MMIIISAYLYIYRNSLIELLNLNNPRLIKLFSLTFLLMGLLGFVLNLIGVMTFIYIWMIVSLLLTGILSFMMYSLLK</sequence>
<proteinExistence type="predicted"/>